<keyword evidence="4 6" id="KW-1133">Transmembrane helix</keyword>
<organism evidence="8 9">
    <name type="scientific">Halanaerobium polyolivorans</name>
    <dbReference type="NCBI Taxonomy" id="2886943"/>
    <lineage>
        <taxon>Bacteria</taxon>
        <taxon>Bacillati</taxon>
        <taxon>Bacillota</taxon>
        <taxon>Clostridia</taxon>
        <taxon>Halanaerobiales</taxon>
        <taxon>Halanaerobiaceae</taxon>
        <taxon>Halanaerobium</taxon>
    </lineage>
</organism>
<dbReference type="InterPro" id="IPR013545">
    <property type="entry name" value="T2SS_protein-GspG_C"/>
</dbReference>
<evidence type="ECO:0000256" key="6">
    <source>
        <dbReference type="SAM" id="Phobius"/>
    </source>
</evidence>
<gene>
    <name evidence="8" type="ORF">LJ207_00215</name>
</gene>
<dbReference type="GO" id="GO:0015627">
    <property type="term" value="C:type II protein secretion system complex"/>
    <property type="evidence" value="ECO:0007669"/>
    <property type="project" value="InterPro"/>
</dbReference>
<dbReference type="Pfam" id="PF07963">
    <property type="entry name" value="N_methyl"/>
    <property type="match status" value="1"/>
</dbReference>
<evidence type="ECO:0000259" key="7">
    <source>
        <dbReference type="Pfam" id="PF08334"/>
    </source>
</evidence>
<dbReference type="InterPro" id="IPR000983">
    <property type="entry name" value="Bac_GSPG_pilin"/>
</dbReference>
<dbReference type="EMBL" id="JAJFAT010000001">
    <property type="protein sequence ID" value="MCC3143749.1"/>
    <property type="molecule type" value="Genomic_DNA"/>
</dbReference>
<keyword evidence="3 6" id="KW-0812">Transmembrane</keyword>
<accession>A0AAW4WXT7</accession>
<evidence type="ECO:0000256" key="5">
    <source>
        <dbReference type="ARBA" id="ARBA00023136"/>
    </source>
</evidence>
<reference evidence="8 9" key="1">
    <citation type="submission" date="2021-10" db="EMBL/GenBank/DDBJ databases">
        <authorList>
            <person name="Grouzdev D.S."/>
            <person name="Pantiukh K.S."/>
            <person name="Krutkina M.S."/>
        </authorList>
    </citation>
    <scope>NUCLEOTIDE SEQUENCE [LARGE SCALE GENOMIC DNA]</scope>
    <source>
        <strain evidence="8 9">Z-7514</strain>
    </source>
</reference>
<feature type="transmembrane region" description="Helical" evidence="6">
    <location>
        <begin position="20"/>
        <end position="41"/>
    </location>
</feature>
<evidence type="ECO:0000313" key="9">
    <source>
        <dbReference type="Proteomes" id="UP001199296"/>
    </source>
</evidence>
<dbReference type="InterPro" id="IPR012902">
    <property type="entry name" value="N_methyl_site"/>
</dbReference>
<sequence length="144" mass="15999">MSKLLKRIARKKEGFTLIELLIVISIIGILMSIAVPTFSGVKDRANITVIKSDLHNIMHGLEMYYMDNHSYPGTNEGSDISDVLGSEALALNNAAADYSYLADAAEDAEQYIIYYELDSNNYYYFHSEEGKVDGPDVTAPSFES</sequence>
<dbReference type="PROSITE" id="PS00409">
    <property type="entry name" value="PROKAR_NTER_METHYL"/>
    <property type="match status" value="1"/>
</dbReference>
<dbReference type="GO" id="GO:0016020">
    <property type="term" value="C:membrane"/>
    <property type="evidence" value="ECO:0007669"/>
    <property type="project" value="UniProtKB-SubCell"/>
</dbReference>
<protein>
    <submittedName>
        <fullName evidence="8">Prepilin-type N-terminal cleavage/methylation domain-containing protein</fullName>
    </submittedName>
</protein>
<proteinExistence type="predicted"/>
<dbReference type="GO" id="GO:0015628">
    <property type="term" value="P:protein secretion by the type II secretion system"/>
    <property type="evidence" value="ECO:0007669"/>
    <property type="project" value="InterPro"/>
</dbReference>
<dbReference type="RefSeq" id="WP_229342920.1">
    <property type="nucleotide sequence ID" value="NZ_JAJFAT010000001.1"/>
</dbReference>
<comment type="subcellular location">
    <subcellularLocation>
        <location evidence="1">Membrane</location>
        <topology evidence="1">Single-pass membrane protein</topology>
    </subcellularLocation>
</comment>
<dbReference type="Gene3D" id="3.30.700.10">
    <property type="entry name" value="Glycoprotein, Type 4 Pilin"/>
    <property type="match status" value="1"/>
</dbReference>
<feature type="domain" description="Type II secretion system protein GspG C-terminal" evidence="7">
    <location>
        <begin position="41"/>
        <end position="77"/>
    </location>
</feature>
<evidence type="ECO:0000313" key="8">
    <source>
        <dbReference type="EMBL" id="MCC3143749.1"/>
    </source>
</evidence>
<dbReference type="AlphaFoldDB" id="A0AAW4WXT7"/>
<dbReference type="PANTHER" id="PTHR30093">
    <property type="entry name" value="GENERAL SECRETION PATHWAY PROTEIN G"/>
    <property type="match status" value="1"/>
</dbReference>
<keyword evidence="9" id="KW-1185">Reference proteome</keyword>
<dbReference type="SUPFAM" id="SSF54523">
    <property type="entry name" value="Pili subunits"/>
    <property type="match status" value="1"/>
</dbReference>
<comment type="caution">
    <text evidence="8">The sequence shown here is derived from an EMBL/GenBank/DDBJ whole genome shotgun (WGS) entry which is preliminary data.</text>
</comment>
<dbReference type="PANTHER" id="PTHR30093:SF44">
    <property type="entry name" value="TYPE II SECRETION SYSTEM CORE PROTEIN G"/>
    <property type="match status" value="1"/>
</dbReference>
<evidence type="ECO:0000256" key="1">
    <source>
        <dbReference type="ARBA" id="ARBA00004167"/>
    </source>
</evidence>
<dbReference type="NCBIfam" id="TIGR02532">
    <property type="entry name" value="IV_pilin_GFxxxE"/>
    <property type="match status" value="1"/>
</dbReference>
<evidence type="ECO:0000256" key="2">
    <source>
        <dbReference type="ARBA" id="ARBA00022481"/>
    </source>
</evidence>
<dbReference type="PRINTS" id="PR00813">
    <property type="entry name" value="BCTERIALGSPG"/>
</dbReference>
<dbReference type="InterPro" id="IPR045584">
    <property type="entry name" value="Pilin-like"/>
</dbReference>
<dbReference type="Proteomes" id="UP001199296">
    <property type="component" value="Unassembled WGS sequence"/>
</dbReference>
<dbReference type="Pfam" id="PF08334">
    <property type="entry name" value="T2SSG"/>
    <property type="match status" value="1"/>
</dbReference>
<evidence type="ECO:0000256" key="4">
    <source>
        <dbReference type="ARBA" id="ARBA00022989"/>
    </source>
</evidence>
<keyword evidence="2" id="KW-0488">Methylation</keyword>
<evidence type="ECO:0000256" key="3">
    <source>
        <dbReference type="ARBA" id="ARBA00022692"/>
    </source>
</evidence>
<keyword evidence="5 6" id="KW-0472">Membrane</keyword>
<name>A0AAW4WXT7_9FIRM</name>